<dbReference type="GO" id="GO:0005634">
    <property type="term" value="C:nucleus"/>
    <property type="evidence" value="ECO:0007669"/>
    <property type="project" value="TreeGrafter"/>
</dbReference>
<gene>
    <name evidence="4" type="ORF">BC938DRAFT_471921</name>
</gene>
<evidence type="ECO:0000256" key="3">
    <source>
        <dbReference type="PROSITE-ProRule" id="PRU00023"/>
    </source>
</evidence>
<feature type="repeat" description="ANK" evidence="3">
    <location>
        <begin position="81"/>
        <end position="113"/>
    </location>
</feature>
<dbReference type="Pfam" id="PF12796">
    <property type="entry name" value="Ank_2"/>
    <property type="match status" value="1"/>
</dbReference>
<evidence type="ECO:0000256" key="2">
    <source>
        <dbReference type="ARBA" id="ARBA00023043"/>
    </source>
</evidence>
<dbReference type="InterPro" id="IPR002110">
    <property type="entry name" value="Ankyrin_rpt"/>
</dbReference>
<evidence type="ECO:0000313" key="5">
    <source>
        <dbReference type="Proteomes" id="UP000274822"/>
    </source>
</evidence>
<keyword evidence="1" id="KW-0677">Repeat</keyword>
<dbReference type="PROSITE" id="PS50297">
    <property type="entry name" value="ANK_REP_REGION"/>
    <property type="match status" value="1"/>
</dbReference>
<feature type="non-terminal residue" evidence="4">
    <location>
        <position position="191"/>
    </location>
</feature>
<dbReference type="PANTHER" id="PTHR24193">
    <property type="entry name" value="ANKYRIN REPEAT PROTEIN"/>
    <property type="match status" value="1"/>
</dbReference>
<evidence type="ECO:0000256" key="1">
    <source>
        <dbReference type="ARBA" id="ARBA00022737"/>
    </source>
</evidence>
<dbReference type="PROSITE" id="PS50088">
    <property type="entry name" value="ANK_REPEAT"/>
    <property type="match status" value="1"/>
</dbReference>
<dbReference type="SMART" id="SM00248">
    <property type="entry name" value="ANK"/>
    <property type="match status" value="4"/>
</dbReference>
<protein>
    <submittedName>
        <fullName evidence="4">Ankyrin repeat-containing domain protein</fullName>
    </submittedName>
</protein>
<name>A0A433Q741_9FUNG</name>
<comment type="caution">
    <text evidence="4">The sequence shown here is derived from an EMBL/GenBank/DDBJ whole genome shotgun (WGS) entry which is preliminary data.</text>
</comment>
<dbReference type="Pfam" id="PF00023">
    <property type="entry name" value="Ank"/>
    <property type="match status" value="1"/>
</dbReference>
<dbReference type="InterPro" id="IPR050663">
    <property type="entry name" value="Ankyrin-SOCS_Box"/>
</dbReference>
<dbReference type="GO" id="GO:0045944">
    <property type="term" value="P:positive regulation of transcription by RNA polymerase II"/>
    <property type="evidence" value="ECO:0007669"/>
    <property type="project" value="TreeGrafter"/>
</dbReference>
<accession>A0A433Q741</accession>
<dbReference type="Proteomes" id="UP000274822">
    <property type="component" value="Unassembled WGS sequence"/>
</dbReference>
<reference evidence="4 5" key="1">
    <citation type="journal article" date="2018" name="New Phytol.">
        <title>Phylogenomics of Endogonaceae and evolution of mycorrhizas within Mucoromycota.</title>
        <authorList>
            <person name="Chang Y."/>
            <person name="Desiro A."/>
            <person name="Na H."/>
            <person name="Sandor L."/>
            <person name="Lipzen A."/>
            <person name="Clum A."/>
            <person name="Barry K."/>
            <person name="Grigoriev I.V."/>
            <person name="Martin F.M."/>
            <person name="Stajich J.E."/>
            <person name="Smith M.E."/>
            <person name="Bonito G."/>
            <person name="Spatafora J.W."/>
        </authorList>
    </citation>
    <scope>NUCLEOTIDE SEQUENCE [LARGE SCALE GENOMIC DNA]</scope>
    <source>
        <strain evidence="4 5">AD002</strain>
    </source>
</reference>
<proteinExistence type="predicted"/>
<dbReference type="SUPFAM" id="SSF48403">
    <property type="entry name" value="Ankyrin repeat"/>
    <property type="match status" value="1"/>
</dbReference>
<keyword evidence="5" id="KW-1185">Reference proteome</keyword>
<organism evidence="4 5">
    <name type="scientific">Jimgerdemannia flammicorona</name>
    <dbReference type="NCBI Taxonomy" id="994334"/>
    <lineage>
        <taxon>Eukaryota</taxon>
        <taxon>Fungi</taxon>
        <taxon>Fungi incertae sedis</taxon>
        <taxon>Mucoromycota</taxon>
        <taxon>Mucoromycotina</taxon>
        <taxon>Endogonomycetes</taxon>
        <taxon>Endogonales</taxon>
        <taxon>Endogonaceae</taxon>
        <taxon>Jimgerdemannia</taxon>
    </lineage>
</organism>
<keyword evidence="2 3" id="KW-0040">ANK repeat</keyword>
<dbReference type="Gene3D" id="1.25.40.20">
    <property type="entry name" value="Ankyrin repeat-containing domain"/>
    <property type="match status" value="1"/>
</dbReference>
<dbReference type="AlphaFoldDB" id="A0A433Q741"/>
<dbReference type="GO" id="GO:0000976">
    <property type="term" value="F:transcription cis-regulatory region binding"/>
    <property type="evidence" value="ECO:0007669"/>
    <property type="project" value="TreeGrafter"/>
</dbReference>
<dbReference type="InterPro" id="IPR036770">
    <property type="entry name" value="Ankyrin_rpt-contain_sf"/>
</dbReference>
<dbReference type="EMBL" id="RBNJ01012562">
    <property type="protein sequence ID" value="RUS25596.1"/>
    <property type="molecule type" value="Genomic_DNA"/>
</dbReference>
<sequence>MRYDETGWEPIHEAAQGGHIGVLNWLLAKYQVDVNSRTENLKMTLLHIAASGRMGPQTNNVEETIWELINIGCDVNMKDKESWSPLHMAAATGRLENVVALIRHGANVNSKCQYPYGATPLFLARTIRKLQVTKKEKDQYAKVMKQLKLAGARDRNLFDMCSLATDLQDKEWLEAVINAPVVDTLHAPVIA</sequence>
<evidence type="ECO:0000313" key="4">
    <source>
        <dbReference type="EMBL" id="RUS25596.1"/>
    </source>
</evidence>
<dbReference type="PANTHER" id="PTHR24193:SF121">
    <property type="entry name" value="ADA2A-CONTAINING COMPLEX COMPONENT 3, ISOFORM D"/>
    <property type="match status" value="1"/>
</dbReference>